<proteinExistence type="predicted"/>
<sequence length="148" mass="16880">MDYSSECNPNSYSPFSEFNLRVYVCKQEWTTASNSFLLEDVEALENIERRSVFIAEHRNNDLDELDEVDFHQRYRFYKGTIEMLVELLRGKLNSAAGRNHAMTAAEKVSAAVRSFAFSNRQVNVGDLHSINQSSASRAITDVARAFTE</sequence>
<dbReference type="EMBL" id="BMAO01022260">
    <property type="protein sequence ID" value="GFQ80673.1"/>
    <property type="molecule type" value="Genomic_DNA"/>
</dbReference>
<evidence type="ECO:0008006" key="3">
    <source>
        <dbReference type="Google" id="ProtNLM"/>
    </source>
</evidence>
<keyword evidence="2" id="KW-1185">Reference proteome</keyword>
<organism evidence="1 2">
    <name type="scientific">Trichonephila clavata</name>
    <name type="common">Joro spider</name>
    <name type="synonym">Nephila clavata</name>
    <dbReference type="NCBI Taxonomy" id="2740835"/>
    <lineage>
        <taxon>Eukaryota</taxon>
        <taxon>Metazoa</taxon>
        <taxon>Ecdysozoa</taxon>
        <taxon>Arthropoda</taxon>
        <taxon>Chelicerata</taxon>
        <taxon>Arachnida</taxon>
        <taxon>Araneae</taxon>
        <taxon>Araneomorphae</taxon>
        <taxon>Entelegynae</taxon>
        <taxon>Araneoidea</taxon>
        <taxon>Nephilidae</taxon>
        <taxon>Trichonephila</taxon>
    </lineage>
</organism>
<dbReference type="Proteomes" id="UP000887116">
    <property type="component" value="Unassembled WGS sequence"/>
</dbReference>
<evidence type="ECO:0000313" key="2">
    <source>
        <dbReference type="Proteomes" id="UP000887116"/>
    </source>
</evidence>
<accession>A0A8X6KSD1</accession>
<name>A0A8X6KSD1_TRICU</name>
<dbReference type="OrthoDB" id="2430314at2759"/>
<protein>
    <recommendedName>
        <fullName evidence="3">Nuclease HARBI1</fullName>
    </recommendedName>
</protein>
<gene>
    <name evidence="1" type="ORF">TNCT_368661</name>
</gene>
<comment type="caution">
    <text evidence="1">The sequence shown here is derived from an EMBL/GenBank/DDBJ whole genome shotgun (WGS) entry which is preliminary data.</text>
</comment>
<reference evidence="1" key="1">
    <citation type="submission" date="2020-07" db="EMBL/GenBank/DDBJ databases">
        <title>Multicomponent nature underlies the extraordinary mechanical properties of spider dragline silk.</title>
        <authorList>
            <person name="Kono N."/>
            <person name="Nakamura H."/>
            <person name="Mori M."/>
            <person name="Yoshida Y."/>
            <person name="Ohtoshi R."/>
            <person name="Malay A.D."/>
            <person name="Moran D.A.P."/>
            <person name="Tomita M."/>
            <person name="Numata K."/>
            <person name="Arakawa K."/>
        </authorList>
    </citation>
    <scope>NUCLEOTIDE SEQUENCE</scope>
</reference>
<dbReference type="AlphaFoldDB" id="A0A8X6KSD1"/>
<evidence type="ECO:0000313" key="1">
    <source>
        <dbReference type="EMBL" id="GFQ80673.1"/>
    </source>
</evidence>